<gene>
    <name evidence="1" type="ORF">DB299_04940</name>
</gene>
<name>A0ABN5RFG5_BORGP</name>
<accession>A0ABN5RFG5</accession>
<geneLocation type="plasmid" evidence="1 2">
    <name>lp25_cp32-3</name>
</geneLocation>
<protein>
    <submittedName>
        <fullName evidence="1">Uncharacterized protein</fullName>
    </submittedName>
</protein>
<organism evidence="1 2">
    <name type="scientific">Borrelia garinii subsp. bavariensis (strain ATCC BAA-2496 / DSM 23469 / PBi)</name>
    <name type="common">Borreliella bavariensis</name>
    <dbReference type="NCBI Taxonomy" id="290434"/>
    <lineage>
        <taxon>Bacteria</taxon>
        <taxon>Pseudomonadati</taxon>
        <taxon>Spirochaetota</taxon>
        <taxon>Spirochaetia</taxon>
        <taxon>Spirochaetales</taxon>
        <taxon>Borreliaceae</taxon>
        <taxon>Borreliella</taxon>
    </lineage>
</organism>
<dbReference type="EMBL" id="CP028874">
    <property type="protein sequence ID" value="AZA27229.1"/>
    <property type="molecule type" value="Genomic_DNA"/>
</dbReference>
<evidence type="ECO:0000313" key="2">
    <source>
        <dbReference type="Proteomes" id="UP000274630"/>
    </source>
</evidence>
<keyword evidence="1" id="KW-0614">Plasmid</keyword>
<proteinExistence type="predicted"/>
<keyword evidence="2" id="KW-1185">Reference proteome</keyword>
<dbReference type="RefSeq" id="WP_123772006.1">
    <property type="nucleotide sequence ID" value="NZ_CP028874.1"/>
</dbReference>
<reference evidence="2" key="1">
    <citation type="submission" date="2018-04" db="EMBL/GenBank/DDBJ databases">
        <title>Whole Genome Assembly of Borrelia bavariensis PBi.</title>
        <authorList>
            <person name="Margos G."/>
        </authorList>
    </citation>
    <scope>NUCLEOTIDE SEQUENCE [LARGE SCALE GENOMIC DNA]</scope>
    <source>
        <strain evidence="2">PBi</strain>
        <plasmid evidence="2">lp25_cp32-3</plasmid>
    </source>
</reference>
<dbReference type="Proteomes" id="UP000274630">
    <property type="component" value="Plasmid lp25_cp32-3"/>
</dbReference>
<evidence type="ECO:0000313" key="1">
    <source>
        <dbReference type="EMBL" id="AZA27229.1"/>
    </source>
</evidence>
<sequence length="174" mass="20306">MKVVILSIFFLLMPSVFIFSSELSEEIFIENESNRFNFGLILKSKTKFGALVLRHYLEGYIDLNYRIQIVNNTKLVLKKAYINGVKMYIDGVSAIMQPINVHFIDGVNYLNFDMSLFSDGETIKKIRKLAEINGIDVYVECFDEIDNEEKKYSFKVSRENSMCFYNAFDMILHK</sequence>